<dbReference type="EMBL" id="SIXI01000005">
    <property type="protein sequence ID" value="TBO29465.1"/>
    <property type="molecule type" value="Genomic_DNA"/>
</dbReference>
<dbReference type="AlphaFoldDB" id="A0A4Q9GWN0"/>
<evidence type="ECO:0000256" key="1">
    <source>
        <dbReference type="SAM" id="MobiDB-lite"/>
    </source>
</evidence>
<dbReference type="OrthoDB" id="6015875at2"/>
<comment type="caution">
    <text evidence="2">The sequence shown here is derived from an EMBL/GenBank/DDBJ whole genome shotgun (WGS) entry which is preliminary data.</text>
</comment>
<dbReference type="Proteomes" id="UP000292120">
    <property type="component" value="Unassembled WGS sequence"/>
</dbReference>
<evidence type="ECO:0000313" key="3">
    <source>
        <dbReference type="Proteomes" id="UP000292120"/>
    </source>
</evidence>
<accession>A0A4Q9GWN0</accession>
<gene>
    <name evidence="2" type="ORF">EYS42_13285</name>
</gene>
<protein>
    <recommendedName>
        <fullName evidence="4">TIGR02677 family protein</fullName>
    </recommendedName>
</protein>
<evidence type="ECO:0008006" key="4">
    <source>
        <dbReference type="Google" id="ProtNLM"/>
    </source>
</evidence>
<organism evidence="2 3">
    <name type="scientific">Aquabacterium lacunae</name>
    <dbReference type="NCBI Taxonomy" id="2528630"/>
    <lineage>
        <taxon>Bacteria</taxon>
        <taxon>Pseudomonadati</taxon>
        <taxon>Pseudomonadota</taxon>
        <taxon>Betaproteobacteria</taxon>
        <taxon>Burkholderiales</taxon>
        <taxon>Aquabacterium</taxon>
    </lineage>
</organism>
<reference evidence="2 3" key="1">
    <citation type="submission" date="2019-02" db="EMBL/GenBank/DDBJ databases">
        <title>Aquabacterium sp. strain KMB7.</title>
        <authorList>
            <person name="Chen W.-M."/>
        </authorList>
    </citation>
    <scope>NUCLEOTIDE SEQUENCE [LARGE SCALE GENOMIC DNA]</scope>
    <source>
        <strain evidence="2 3">KMB7</strain>
    </source>
</reference>
<keyword evidence="3" id="KW-1185">Reference proteome</keyword>
<name>A0A4Q9GWN0_9BURK</name>
<feature type="region of interest" description="Disordered" evidence="1">
    <location>
        <begin position="291"/>
        <end position="315"/>
    </location>
</feature>
<feature type="region of interest" description="Disordered" evidence="1">
    <location>
        <begin position="334"/>
        <end position="355"/>
    </location>
</feature>
<evidence type="ECO:0000313" key="2">
    <source>
        <dbReference type="EMBL" id="TBO29465.1"/>
    </source>
</evidence>
<proteinExistence type="predicted"/>
<sequence>MSRFEACFRDPDAAPAHPRAWVLGQRMPLIDALRGLFSGTQALVQFRLWCFLGLCAVPQGRLSRDELMQVFHEVHPEPLEAVLRRLRDLDLLQWDASELTYQLTPLAQQVQALLAPLNNAPTDDDEMGALLAQVAGAQQLGLVDAAHLQHLHAQLSRLHDDFADAIASGSETRLRLAQPRFERALQLVDKAGQALTALIRAEHDDPRLERAARSLGAAQARLLAMASQFTRALQQADRQRVTLGSTGLTTSDVRQWLQNHASLDTLMGEALSLPVRPVFVSQHDLVDVAEGEFERDRPDPQRSSGLPPAAEAGDGTLDVLQLPPELGGLIDLLGQWQRTPPPPLPDGSSAPEDAEAHPLHEAVLGGRFAHAAYRLQLLPLLGDGQARTLKGQTGDLARMPWQLQFSAQHLAVDDPDVQLISQGLLRPEPGATAPTES</sequence>